<evidence type="ECO:0000313" key="2">
    <source>
        <dbReference type="Proteomes" id="UP000324832"/>
    </source>
</evidence>
<sequence length="174" mass="18938">MGLNDVGYYFTKDSVNTKSESEWEERVVQAAPGPAHARLANEAVAILRALRLRRLAGAGGRRRGVRQAAARLRRALAPHWAQAAPRWLHATLTQHAPAAARRRYAAVSARTDGPWLAWAGGAGRWVRRLRALLHVRPLLPAAQATPAPRSPHRWCADVAHAARAALDNVLAEAG</sequence>
<name>A0A5E4Q0F9_9NEOP</name>
<keyword evidence="2" id="KW-1185">Reference proteome</keyword>
<dbReference type="EMBL" id="FZQP02000904">
    <property type="protein sequence ID" value="VVC90962.1"/>
    <property type="molecule type" value="Genomic_DNA"/>
</dbReference>
<dbReference type="AlphaFoldDB" id="A0A5E4Q0F9"/>
<gene>
    <name evidence="1" type="ORF">LSINAPIS_LOCUS3757</name>
</gene>
<protein>
    <submittedName>
        <fullName evidence="1">Uncharacterized protein</fullName>
    </submittedName>
</protein>
<organism evidence="1 2">
    <name type="scientific">Leptidea sinapis</name>
    <dbReference type="NCBI Taxonomy" id="189913"/>
    <lineage>
        <taxon>Eukaryota</taxon>
        <taxon>Metazoa</taxon>
        <taxon>Ecdysozoa</taxon>
        <taxon>Arthropoda</taxon>
        <taxon>Hexapoda</taxon>
        <taxon>Insecta</taxon>
        <taxon>Pterygota</taxon>
        <taxon>Neoptera</taxon>
        <taxon>Endopterygota</taxon>
        <taxon>Lepidoptera</taxon>
        <taxon>Glossata</taxon>
        <taxon>Ditrysia</taxon>
        <taxon>Papilionoidea</taxon>
        <taxon>Pieridae</taxon>
        <taxon>Dismorphiinae</taxon>
        <taxon>Leptidea</taxon>
    </lineage>
</organism>
<proteinExistence type="predicted"/>
<evidence type="ECO:0000313" key="1">
    <source>
        <dbReference type="EMBL" id="VVC90962.1"/>
    </source>
</evidence>
<reference evidence="1 2" key="1">
    <citation type="submission" date="2017-07" db="EMBL/GenBank/DDBJ databases">
        <authorList>
            <person name="Talla V."/>
            <person name="Backstrom N."/>
        </authorList>
    </citation>
    <scope>NUCLEOTIDE SEQUENCE [LARGE SCALE GENOMIC DNA]</scope>
</reference>
<accession>A0A5E4Q0F9</accession>
<dbReference type="Proteomes" id="UP000324832">
    <property type="component" value="Unassembled WGS sequence"/>
</dbReference>